<dbReference type="RefSeq" id="WP_100041630.1">
    <property type="nucleotide sequence ID" value="NZ_LT630003.1"/>
</dbReference>
<proteinExistence type="predicted"/>
<feature type="transmembrane region" description="Helical" evidence="1">
    <location>
        <begin position="6"/>
        <end position="23"/>
    </location>
</feature>
<keyword evidence="3" id="KW-1185">Reference proteome</keyword>
<evidence type="ECO:0000313" key="2">
    <source>
        <dbReference type="EMBL" id="SET63929.1"/>
    </source>
</evidence>
<accession>A0ABY1C4G5</accession>
<organism evidence="2 3">
    <name type="scientific">Lacrimispora sphenoides JCM 1415</name>
    <dbReference type="NCBI Taxonomy" id="1297793"/>
    <lineage>
        <taxon>Bacteria</taxon>
        <taxon>Bacillati</taxon>
        <taxon>Bacillota</taxon>
        <taxon>Clostridia</taxon>
        <taxon>Lachnospirales</taxon>
        <taxon>Lachnospiraceae</taxon>
        <taxon>Lacrimispora</taxon>
    </lineage>
</organism>
<reference evidence="2 3" key="1">
    <citation type="submission" date="2016-10" db="EMBL/GenBank/DDBJ databases">
        <authorList>
            <person name="Varghese N."/>
            <person name="Submissions S."/>
        </authorList>
    </citation>
    <scope>NUCLEOTIDE SEQUENCE [LARGE SCALE GENOMIC DNA]</scope>
    <source>
        <strain evidence="2 3">ATCC 19403</strain>
    </source>
</reference>
<keyword evidence="1" id="KW-0472">Membrane</keyword>
<dbReference type="EMBL" id="LT630003">
    <property type="protein sequence ID" value="SET63929.1"/>
    <property type="molecule type" value="Genomic_DNA"/>
</dbReference>
<name>A0ABY1C4G5_9FIRM</name>
<keyword evidence="1" id="KW-1133">Transmembrane helix</keyword>
<dbReference type="Proteomes" id="UP000198970">
    <property type="component" value="Chromosome I"/>
</dbReference>
<evidence type="ECO:0000313" key="3">
    <source>
        <dbReference type="Proteomes" id="UP000198970"/>
    </source>
</evidence>
<gene>
    <name evidence="2" type="ORF">SAMN02745906_0823</name>
</gene>
<protein>
    <submittedName>
        <fullName evidence="2">Uncharacterized protein</fullName>
    </submittedName>
</protein>
<evidence type="ECO:0000256" key="1">
    <source>
        <dbReference type="SAM" id="Phobius"/>
    </source>
</evidence>
<sequence>MTFSNISFLIIVLVGAVLLNQFIQHRKGVRREAALQRTREIEKAHWRHVLRNCDFVFTEDMEENTRKNSKAAS</sequence>
<keyword evidence="1" id="KW-0812">Transmembrane</keyword>